<protein>
    <submittedName>
        <fullName evidence="1">Uncharacterized protein</fullName>
    </submittedName>
</protein>
<name>A0A0E9XF09_ANGAN</name>
<organism evidence="1">
    <name type="scientific">Anguilla anguilla</name>
    <name type="common">European freshwater eel</name>
    <name type="synonym">Muraena anguilla</name>
    <dbReference type="NCBI Taxonomy" id="7936"/>
    <lineage>
        <taxon>Eukaryota</taxon>
        <taxon>Metazoa</taxon>
        <taxon>Chordata</taxon>
        <taxon>Craniata</taxon>
        <taxon>Vertebrata</taxon>
        <taxon>Euteleostomi</taxon>
        <taxon>Actinopterygii</taxon>
        <taxon>Neopterygii</taxon>
        <taxon>Teleostei</taxon>
        <taxon>Anguilliformes</taxon>
        <taxon>Anguillidae</taxon>
        <taxon>Anguilla</taxon>
    </lineage>
</organism>
<sequence>MCEMNRAVFVQIVIGEPPFQMLGYFFVCVFQIKARLNGFRFLFC</sequence>
<reference evidence="1" key="2">
    <citation type="journal article" date="2015" name="Fish Shellfish Immunol.">
        <title>Early steps in the European eel (Anguilla anguilla)-Vibrio vulnificus interaction in the gills: Role of the RtxA13 toxin.</title>
        <authorList>
            <person name="Callol A."/>
            <person name="Pajuelo D."/>
            <person name="Ebbesson L."/>
            <person name="Teles M."/>
            <person name="MacKenzie S."/>
            <person name="Amaro C."/>
        </authorList>
    </citation>
    <scope>NUCLEOTIDE SEQUENCE</scope>
</reference>
<proteinExistence type="predicted"/>
<dbReference type="EMBL" id="GBXM01007265">
    <property type="protein sequence ID" value="JAI01313.1"/>
    <property type="molecule type" value="Transcribed_RNA"/>
</dbReference>
<dbReference type="AlphaFoldDB" id="A0A0E9XF09"/>
<reference evidence="1" key="1">
    <citation type="submission" date="2014-11" db="EMBL/GenBank/DDBJ databases">
        <authorList>
            <person name="Amaro Gonzalez C."/>
        </authorList>
    </citation>
    <scope>NUCLEOTIDE SEQUENCE</scope>
</reference>
<evidence type="ECO:0000313" key="1">
    <source>
        <dbReference type="EMBL" id="JAI01313.1"/>
    </source>
</evidence>
<accession>A0A0E9XF09</accession>